<dbReference type="Gene3D" id="1.10.630.10">
    <property type="entry name" value="Cytochrome P450"/>
    <property type="match status" value="1"/>
</dbReference>
<dbReference type="OrthoDB" id="3934656at2759"/>
<evidence type="ECO:0000256" key="2">
    <source>
        <dbReference type="ARBA" id="ARBA00010617"/>
    </source>
</evidence>
<dbReference type="PRINTS" id="PR00385">
    <property type="entry name" value="P450"/>
</dbReference>
<dbReference type="Proteomes" id="UP000278143">
    <property type="component" value="Unassembled WGS sequence"/>
</dbReference>
<dbReference type="AlphaFoldDB" id="A0A4P9Z0K2"/>
<keyword evidence="8" id="KW-1185">Reference proteome</keyword>
<dbReference type="GO" id="GO:0005506">
    <property type="term" value="F:iron ion binding"/>
    <property type="evidence" value="ECO:0007669"/>
    <property type="project" value="InterPro"/>
</dbReference>
<evidence type="ECO:0000256" key="3">
    <source>
        <dbReference type="ARBA" id="ARBA00022723"/>
    </source>
</evidence>
<evidence type="ECO:0000256" key="5">
    <source>
        <dbReference type="PIRSR" id="PIRSR602401-1"/>
    </source>
</evidence>
<organism evidence="7 8">
    <name type="scientific">Syncephalis pseudoplumigaleata</name>
    <dbReference type="NCBI Taxonomy" id="1712513"/>
    <lineage>
        <taxon>Eukaryota</taxon>
        <taxon>Fungi</taxon>
        <taxon>Fungi incertae sedis</taxon>
        <taxon>Zoopagomycota</taxon>
        <taxon>Zoopagomycotina</taxon>
        <taxon>Zoopagomycetes</taxon>
        <taxon>Zoopagales</taxon>
        <taxon>Piptocephalidaceae</taxon>
        <taxon>Syncephalis</taxon>
    </lineage>
</organism>
<comment type="similarity">
    <text evidence="2 6">Belongs to the cytochrome P450 family.</text>
</comment>
<dbReference type="InterPro" id="IPR036396">
    <property type="entry name" value="Cyt_P450_sf"/>
</dbReference>
<keyword evidence="6" id="KW-0560">Oxidoreductase</keyword>
<dbReference type="PANTHER" id="PTHR24305:SF166">
    <property type="entry name" value="CYTOCHROME P450 12A4, MITOCHONDRIAL-RELATED"/>
    <property type="match status" value="1"/>
</dbReference>
<keyword evidence="5 6" id="KW-0349">Heme</keyword>
<dbReference type="GO" id="GO:0020037">
    <property type="term" value="F:heme binding"/>
    <property type="evidence" value="ECO:0007669"/>
    <property type="project" value="InterPro"/>
</dbReference>
<evidence type="ECO:0000313" key="8">
    <source>
        <dbReference type="Proteomes" id="UP000278143"/>
    </source>
</evidence>
<dbReference type="InterPro" id="IPR001128">
    <property type="entry name" value="Cyt_P450"/>
</dbReference>
<gene>
    <name evidence="7" type="ORF">SYNPS1DRAFT_14855</name>
</gene>
<evidence type="ECO:0000256" key="1">
    <source>
        <dbReference type="ARBA" id="ARBA00001971"/>
    </source>
</evidence>
<dbReference type="Pfam" id="PF00067">
    <property type="entry name" value="p450"/>
    <property type="match status" value="1"/>
</dbReference>
<reference evidence="8" key="1">
    <citation type="journal article" date="2018" name="Nat. Microbiol.">
        <title>Leveraging single-cell genomics to expand the fungal tree of life.</title>
        <authorList>
            <person name="Ahrendt S.R."/>
            <person name="Quandt C.A."/>
            <person name="Ciobanu D."/>
            <person name="Clum A."/>
            <person name="Salamov A."/>
            <person name="Andreopoulos B."/>
            <person name="Cheng J.F."/>
            <person name="Woyke T."/>
            <person name="Pelin A."/>
            <person name="Henrissat B."/>
            <person name="Reynolds N.K."/>
            <person name="Benny G.L."/>
            <person name="Smith M.E."/>
            <person name="James T.Y."/>
            <person name="Grigoriev I.V."/>
        </authorList>
    </citation>
    <scope>NUCLEOTIDE SEQUENCE [LARGE SCALE GENOMIC DNA]</scope>
    <source>
        <strain evidence="8">Benny S71-1</strain>
    </source>
</reference>
<protein>
    <submittedName>
        <fullName evidence="7">Cytochrome P450</fullName>
    </submittedName>
</protein>
<keyword evidence="6" id="KW-0503">Monooxygenase</keyword>
<evidence type="ECO:0000313" key="7">
    <source>
        <dbReference type="EMBL" id="RKP25993.1"/>
    </source>
</evidence>
<dbReference type="PANTHER" id="PTHR24305">
    <property type="entry name" value="CYTOCHROME P450"/>
    <property type="match status" value="1"/>
</dbReference>
<keyword evidence="3 5" id="KW-0479">Metal-binding</keyword>
<proteinExistence type="inferred from homology"/>
<dbReference type="PROSITE" id="PS00086">
    <property type="entry name" value="CYTOCHROME_P450"/>
    <property type="match status" value="1"/>
</dbReference>
<dbReference type="InterPro" id="IPR002401">
    <property type="entry name" value="Cyt_P450_E_grp-I"/>
</dbReference>
<name>A0A4P9Z0K2_9FUNG</name>
<dbReference type="InterPro" id="IPR050121">
    <property type="entry name" value="Cytochrome_P450_monoxygenase"/>
</dbReference>
<sequence length="508" mass="57500">MPVFSTLLGSLADIVLDWQFAGVTLGALVVGRIIYDEFFSPIANVPGVRPHFFGKFLPVYHLIRGNYNNYSAALSERYGKIYRLGKNKVGTTDLETIKLLYSSTRFNKSELYRSFEFHRDNIFSTRNVAFHRKLKRMMAPAFSSLAVAEMEPLVHRAGIAPLVQRLNAHADDGQTFDIMAVLHYATLDVIGEVAFGESFHTLTVKPGEKAHPILHWIDDICYLGLLREGLGVLCNPWLFPRHFESERLLIDFSRSVIEKRKAETAANADKPKERVDDVLQRMLDSEDPETGEKMDVDQMIAETIIQLIAGTDTTALTVTWALHLLHDHPETCRLLQKELAEAFPDRNQHFVHNDLKSLPYLNATIWETLRFRPVGGASQRTIPKGGAVICGHYFPEGYIIHPATPAVHRLPEIFGEDAREFRPGRWLDSSPDQLKLMRQFILTFSLGARSCLGQTLAWIELRLILATIVRRFSFAVPAGAETDMTPLFLFTVKPRGNCYNVQLTHNDV</sequence>
<dbReference type="PRINTS" id="PR00463">
    <property type="entry name" value="EP450I"/>
</dbReference>
<keyword evidence="4 5" id="KW-0408">Iron</keyword>
<dbReference type="GO" id="GO:0004497">
    <property type="term" value="F:monooxygenase activity"/>
    <property type="evidence" value="ECO:0007669"/>
    <property type="project" value="UniProtKB-KW"/>
</dbReference>
<evidence type="ECO:0000256" key="6">
    <source>
        <dbReference type="RuleBase" id="RU000461"/>
    </source>
</evidence>
<dbReference type="SUPFAM" id="SSF48264">
    <property type="entry name" value="Cytochrome P450"/>
    <property type="match status" value="1"/>
</dbReference>
<dbReference type="GO" id="GO:0016705">
    <property type="term" value="F:oxidoreductase activity, acting on paired donors, with incorporation or reduction of molecular oxygen"/>
    <property type="evidence" value="ECO:0007669"/>
    <property type="project" value="InterPro"/>
</dbReference>
<feature type="binding site" description="axial binding residue" evidence="5">
    <location>
        <position position="451"/>
    </location>
    <ligand>
        <name>heme</name>
        <dbReference type="ChEBI" id="CHEBI:30413"/>
    </ligand>
    <ligandPart>
        <name>Fe</name>
        <dbReference type="ChEBI" id="CHEBI:18248"/>
    </ligandPart>
</feature>
<comment type="cofactor">
    <cofactor evidence="1 5">
        <name>heme</name>
        <dbReference type="ChEBI" id="CHEBI:30413"/>
    </cofactor>
</comment>
<evidence type="ECO:0000256" key="4">
    <source>
        <dbReference type="ARBA" id="ARBA00023004"/>
    </source>
</evidence>
<dbReference type="EMBL" id="KZ989548">
    <property type="protein sequence ID" value="RKP25993.1"/>
    <property type="molecule type" value="Genomic_DNA"/>
</dbReference>
<dbReference type="InterPro" id="IPR017972">
    <property type="entry name" value="Cyt_P450_CS"/>
</dbReference>
<accession>A0A4P9Z0K2</accession>